<comment type="caution">
    <text evidence="1">The sequence shown here is derived from an EMBL/GenBank/DDBJ whole genome shotgun (WGS) entry which is preliminary data.</text>
</comment>
<organism evidence="1 2">
    <name type="scientific">Candidatus Collierbacteria bacterium RIFOXYD1_FULL_40_9</name>
    <dbReference type="NCBI Taxonomy" id="1817731"/>
    <lineage>
        <taxon>Bacteria</taxon>
        <taxon>Candidatus Collieribacteriota</taxon>
    </lineage>
</organism>
<accession>A0A1F5FVF1</accession>
<proteinExistence type="predicted"/>
<gene>
    <name evidence="1" type="ORF">A2572_04805</name>
</gene>
<name>A0A1F5FVF1_9BACT</name>
<dbReference type="CDD" id="cd02019">
    <property type="entry name" value="NK"/>
    <property type="match status" value="1"/>
</dbReference>
<evidence type="ECO:0000313" key="2">
    <source>
        <dbReference type="Proteomes" id="UP000179237"/>
    </source>
</evidence>
<dbReference type="Pfam" id="PF13238">
    <property type="entry name" value="AAA_18"/>
    <property type="match status" value="1"/>
</dbReference>
<evidence type="ECO:0000313" key="1">
    <source>
        <dbReference type="EMBL" id="OGD83589.1"/>
    </source>
</evidence>
<sequence length="178" mass="20217">MKSENNKKSYLITGVSGSGKSTVCKELKKRNFEAHDVEDIDGLFEMYHKGTNKIFEEYDNANPEHIKGAEWNCDIDKLKKLIVAQKSEIAFYCGIASNMNEVVGLFDKFFVLKSSKVSLNNRLKNREGTDDIGNNQKGRDVVLGWKDWWEEEMQKQGGILIEANDSSENITNDILGMI</sequence>
<dbReference type="SUPFAM" id="SSF52540">
    <property type="entry name" value="P-loop containing nucleoside triphosphate hydrolases"/>
    <property type="match status" value="1"/>
</dbReference>
<dbReference type="Gene3D" id="3.40.50.300">
    <property type="entry name" value="P-loop containing nucleotide triphosphate hydrolases"/>
    <property type="match status" value="1"/>
</dbReference>
<dbReference type="InterPro" id="IPR027417">
    <property type="entry name" value="P-loop_NTPase"/>
</dbReference>
<dbReference type="EMBL" id="MFAQ01000012">
    <property type="protein sequence ID" value="OGD83589.1"/>
    <property type="molecule type" value="Genomic_DNA"/>
</dbReference>
<dbReference type="AlphaFoldDB" id="A0A1F5FVF1"/>
<dbReference type="Proteomes" id="UP000179237">
    <property type="component" value="Unassembled WGS sequence"/>
</dbReference>
<reference evidence="1 2" key="1">
    <citation type="journal article" date="2016" name="Nat. Commun.">
        <title>Thousands of microbial genomes shed light on interconnected biogeochemical processes in an aquifer system.</title>
        <authorList>
            <person name="Anantharaman K."/>
            <person name="Brown C.T."/>
            <person name="Hug L.A."/>
            <person name="Sharon I."/>
            <person name="Castelle C.J."/>
            <person name="Probst A.J."/>
            <person name="Thomas B.C."/>
            <person name="Singh A."/>
            <person name="Wilkins M.J."/>
            <person name="Karaoz U."/>
            <person name="Brodie E.L."/>
            <person name="Williams K.H."/>
            <person name="Hubbard S.S."/>
            <person name="Banfield J.F."/>
        </authorList>
    </citation>
    <scope>NUCLEOTIDE SEQUENCE [LARGE SCALE GENOMIC DNA]</scope>
</reference>
<protein>
    <submittedName>
        <fullName evidence="1">Uncharacterized protein</fullName>
    </submittedName>
</protein>